<evidence type="ECO:0000256" key="1">
    <source>
        <dbReference type="ARBA" id="ARBA00004571"/>
    </source>
</evidence>
<keyword evidence="3 8" id="KW-1134">Transmembrane beta strand</keyword>
<dbReference type="Gene3D" id="2.170.130.10">
    <property type="entry name" value="TonB-dependent receptor, plug domain"/>
    <property type="match status" value="1"/>
</dbReference>
<dbReference type="InterPro" id="IPR037066">
    <property type="entry name" value="Plug_dom_sf"/>
</dbReference>
<feature type="signal peptide" evidence="10">
    <location>
        <begin position="1"/>
        <end position="30"/>
    </location>
</feature>
<dbReference type="RefSeq" id="WP_369061871.1">
    <property type="nucleotide sequence ID" value="NZ_CP158375.1"/>
</dbReference>
<protein>
    <submittedName>
        <fullName evidence="13">TonB-dependent receptor</fullName>
    </submittedName>
</protein>
<organism evidence="13">
    <name type="scientific">Caulobacter sp. 73W</name>
    <dbReference type="NCBI Taxonomy" id="3161137"/>
    <lineage>
        <taxon>Bacteria</taxon>
        <taxon>Pseudomonadati</taxon>
        <taxon>Pseudomonadota</taxon>
        <taxon>Alphaproteobacteria</taxon>
        <taxon>Caulobacterales</taxon>
        <taxon>Caulobacteraceae</taxon>
        <taxon>Caulobacter</taxon>
    </lineage>
</organism>
<proteinExistence type="inferred from homology"/>
<feature type="chain" id="PRO_5044287878" evidence="10">
    <location>
        <begin position="31"/>
        <end position="896"/>
    </location>
</feature>
<dbReference type="PANTHER" id="PTHR47234">
    <property type="match status" value="1"/>
</dbReference>
<dbReference type="PROSITE" id="PS51257">
    <property type="entry name" value="PROKAR_LIPOPROTEIN"/>
    <property type="match status" value="1"/>
</dbReference>
<dbReference type="GO" id="GO:0009279">
    <property type="term" value="C:cell outer membrane"/>
    <property type="evidence" value="ECO:0007669"/>
    <property type="project" value="UniProtKB-SubCell"/>
</dbReference>
<keyword evidence="7 8" id="KW-0998">Cell outer membrane</keyword>
<keyword evidence="6 8" id="KW-0472">Membrane</keyword>
<evidence type="ECO:0000259" key="12">
    <source>
        <dbReference type="Pfam" id="PF07715"/>
    </source>
</evidence>
<accession>A0AB39KWK7</accession>
<dbReference type="Pfam" id="PF07715">
    <property type="entry name" value="Plug"/>
    <property type="match status" value="1"/>
</dbReference>
<evidence type="ECO:0000256" key="10">
    <source>
        <dbReference type="SAM" id="SignalP"/>
    </source>
</evidence>
<dbReference type="AlphaFoldDB" id="A0AB39KWK7"/>
<evidence type="ECO:0000256" key="2">
    <source>
        <dbReference type="ARBA" id="ARBA00022448"/>
    </source>
</evidence>
<evidence type="ECO:0000256" key="9">
    <source>
        <dbReference type="RuleBase" id="RU003357"/>
    </source>
</evidence>
<dbReference type="Pfam" id="PF00593">
    <property type="entry name" value="TonB_dep_Rec_b-barrel"/>
    <property type="match status" value="1"/>
</dbReference>
<keyword evidence="10" id="KW-0732">Signal</keyword>
<dbReference type="InterPro" id="IPR012910">
    <property type="entry name" value="Plug_dom"/>
</dbReference>
<feature type="domain" description="TonB-dependent receptor plug" evidence="12">
    <location>
        <begin position="56"/>
        <end position="172"/>
    </location>
</feature>
<evidence type="ECO:0000256" key="3">
    <source>
        <dbReference type="ARBA" id="ARBA00022452"/>
    </source>
</evidence>
<feature type="domain" description="TonB-dependent receptor-like beta-barrel" evidence="11">
    <location>
        <begin position="327"/>
        <end position="861"/>
    </location>
</feature>
<keyword evidence="4 8" id="KW-0812">Transmembrane</keyword>
<keyword evidence="5 9" id="KW-0798">TonB box</keyword>
<evidence type="ECO:0000313" key="13">
    <source>
        <dbReference type="EMBL" id="XDO98165.1"/>
    </source>
</evidence>
<sequence length="896" mass="95689">MMKTTTRRRSSCVSILALAASLGAACAAAAQDEAQLEEVIVTGTSIRGVAAAGSPTVGVDLEQIKASGAATVADAARTLPQVFNIGADESRSTFTGGAQDAAANATAVRAVNLRGIGPEATLLLLNGRRLAPNGVIKAIADVDQIPAAALQRIEVVTDGASAIYGSDAVAGVVNLITRRNFDGAETTARYGFADAVEQFQFSQTFGKTWDGGGLFFVYEHNERGELLGRDRDFTSQDRTARGGSDARPFTAAPGNLVIGGVRYALPAGAGVGVNPAALRPGTANRFDEAADAALLPKQNRDTILFNAHHDIDERLDVWYEGFYTRRTYDLAAPPALFSLAVTNANPWFVAPAGVTSATVEYRLTDDLDPNSSGFENAQQHAVGFNFDLGADWRLSGYVDHSMSRGFQDRKSVLNNAALTAALRSTNPATAFNPFGDGTFNRTNNAALLDIIDANRATWGTNIAQDFSLRADGPLFSLPAGQVRMAVGAEYHDNTFKQTLEATNVLASGEATYKVIRNDRQIKSLYGELFVPLIGGENALPGVAKLDLSLAARRETFSDFGATTNPKIGVIYSPGFDLTFRATYGTSFRAPSLVDSADQIKNIFIQNITDPTSSTGTTRGLFTNGGNNGLGPETAKTWSAGFDWQPQAALDGLNVSATWYKIAYENRIDVTPASALTQGTVYSAFVTRRPAASDAAATAAFNALVAQALASPDLQNPVEPISNINVLIDGRRQNLGQLEQQGLDVAVSYDFDTTFGRWRVGADVSKVLKLERRTTVSTPWQDVLDTFGNPVDLRVRGALGWRMGGFSANAFANYTDSYTNTAITPNVKVKSQTTIDMTGSYTFPEGRGWTDGVRLSVNAINVFDEDPPIVLNGTFSWDSQMASALGRFVSFEITKAW</sequence>
<evidence type="ECO:0000259" key="11">
    <source>
        <dbReference type="Pfam" id="PF00593"/>
    </source>
</evidence>
<name>A0AB39KWK7_9CAUL</name>
<evidence type="ECO:0000256" key="8">
    <source>
        <dbReference type="PROSITE-ProRule" id="PRU01360"/>
    </source>
</evidence>
<evidence type="ECO:0000256" key="7">
    <source>
        <dbReference type="ARBA" id="ARBA00023237"/>
    </source>
</evidence>
<keyword evidence="2 8" id="KW-0813">Transport</keyword>
<keyword evidence="13" id="KW-0675">Receptor</keyword>
<dbReference type="SUPFAM" id="SSF56935">
    <property type="entry name" value="Porins"/>
    <property type="match status" value="1"/>
</dbReference>
<dbReference type="InterPro" id="IPR039426">
    <property type="entry name" value="TonB-dep_rcpt-like"/>
</dbReference>
<dbReference type="Gene3D" id="2.40.170.20">
    <property type="entry name" value="TonB-dependent receptor, beta-barrel domain"/>
    <property type="match status" value="1"/>
</dbReference>
<evidence type="ECO:0000256" key="5">
    <source>
        <dbReference type="ARBA" id="ARBA00023077"/>
    </source>
</evidence>
<dbReference type="InterPro" id="IPR036942">
    <property type="entry name" value="Beta-barrel_TonB_sf"/>
</dbReference>
<evidence type="ECO:0000256" key="4">
    <source>
        <dbReference type="ARBA" id="ARBA00022692"/>
    </source>
</evidence>
<gene>
    <name evidence="13" type="ORF">ABOZ73_07045</name>
</gene>
<dbReference type="InterPro" id="IPR000531">
    <property type="entry name" value="Beta-barrel_TonB"/>
</dbReference>
<reference evidence="13" key="1">
    <citation type="submission" date="2024-06" db="EMBL/GenBank/DDBJ databases">
        <title>Caulobacter inopinatus, sp. nov.</title>
        <authorList>
            <person name="Donachie S.P."/>
        </authorList>
    </citation>
    <scope>NUCLEOTIDE SEQUENCE</scope>
    <source>
        <strain evidence="13">73W</strain>
    </source>
</reference>
<evidence type="ECO:0000256" key="6">
    <source>
        <dbReference type="ARBA" id="ARBA00023136"/>
    </source>
</evidence>
<dbReference type="PROSITE" id="PS52016">
    <property type="entry name" value="TONB_DEPENDENT_REC_3"/>
    <property type="match status" value="1"/>
</dbReference>
<comment type="similarity">
    <text evidence="8 9">Belongs to the TonB-dependent receptor family.</text>
</comment>
<dbReference type="EMBL" id="CP158375">
    <property type="protein sequence ID" value="XDO98165.1"/>
    <property type="molecule type" value="Genomic_DNA"/>
</dbReference>
<dbReference type="PANTHER" id="PTHR47234:SF2">
    <property type="entry name" value="TONB-DEPENDENT RECEPTOR"/>
    <property type="match status" value="1"/>
</dbReference>
<comment type="subcellular location">
    <subcellularLocation>
        <location evidence="1 8">Cell outer membrane</location>
        <topology evidence="1 8">Multi-pass membrane protein</topology>
    </subcellularLocation>
</comment>